<sequence>MKNCISIILTAAMTLTLTACTAAPDPAPLATPTPEPTAAPAAPTPAPAAADFYTLKSYDGSFDDGTAYYEFEQRLGYALLLKTDYAAAVQSVCCAVPGCGHDTDACPAYFPGRPGRYRVVAAGDTVYVWHISFFYDDQSWDDYWAEKLASGVRDREPFDTMTDAEFEAEYRGIWTEQSTPPCLYAVDPAAGKTRTDLPLTYRDYTVDVCDGSTLYGERVTIPYRTQVSPGRIGPTPACRIDLATGQAETFVLEPTEHYLAGFDGALLTCRYVTDAPLPTDAEQYAAAIQSATVEIDRLDPRTGARTGLTERPYSNADYENNGCFIGVYNGKAYFEEREIIPGSGFRRTVLTAVDAEGRAETV</sequence>
<organism evidence="2 3">
    <name type="scientific">Subdoligranulum variabile</name>
    <dbReference type="NCBI Taxonomy" id="214851"/>
    <lineage>
        <taxon>Bacteria</taxon>
        <taxon>Bacillati</taxon>
        <taxon>Bacillota</taxon>
        <taxon>Clostridia</taxon>
        <taxon>Eubacteriales</taxon>
        <taxon>Oscillospiraceae</taxon>
        <taxon>Subdoligranulum</taxon>
    </lineage>
</organism>
<protein>
    <recommendedName>
        <fullName evidence="4">Lipoprotein</fullName>
    </recommendedName>
</protein>
<dbReference type="EMBL" id="JAGZGG010000008">
    <property type="protein sequence ID" value="MBS5331924.1"/>
    <property type="molecule type" value="Genomic_DNA"/>
</dbReference>
<evidence type="ECO:0000313" key="3">
    <source>
        <dbReference type="Proteomes" id="UP000759273"/>
    </source>
</evidence>
<evidence type="ECO:0000313" key="2">
    <source>
        <dbReference type="EMBL" id="MBS5331924.1"/>
    </source>
</evidence>
<proteinExistence type="predicted"/>
<accession>A0A943HHG1</accession>
<reference evidence="2" key="1">
    <citation type="submission" date="2021-02" db="EMBL/GenBank/DDBJ databases">
        <title>Infant gut strain persistence is associated with maternal origin, phylogeny, and functional potential including surface adhesion and iron acquisition.</title>
        <authorList>
            <person name="Lou Y.C."/>
        </authorList>
    </citation>
    <scope>NUCLEOTIDE SEQUENCE</scope>
    <source>
        <strain evidence="2">L3_101_000M1_dasL3_101_000M1_concoct_87</strain>
    </source>
</reference>
<feature type="chain" id="PRO_5036852651" description="Lipoprotein" evidence="1">
    <location>
        <begin position="23"/>
        <end position="362"/>
    </location>
</feature>
<gene>
    <name evidence="2" type="ORF">KHY36_05260</name>
</gene>
<dbReference type="Proteomes" id="UP000759273">
    <property type="component" value="Unassembled WGS sequence"/>
</dbReference>
<dbReference type="PROSITE" id="PS51257">
    <property type="entry name" value="PROKAR_LIPOPROTEIN"/>
    <property type="match status" value="1"/>
</dbReference>
<feature type="signal peptide" evidence="1">
    <location>
        <begin position="1"/>
        <end position="22"/>
    </location>
</feature>
<evidence type="ECO:0008006" key="4">
    <source>
        <dbReference type="Google" id="ProtNLM"/>
    </source>
</evidence>
<evidence type="ECO:0000256" key="1">
    <source>
        <dbReference type="SAM" id="SignalP"/>
    </source>
</evidence>
<comment type="caution">
    <text evidence="2">The sequence shown here is derived from an EMBL/GenBank/DDBJ whole genome shotgun (WGS) entry which is preliminary data.</text>
</comment>
<name>A0A943HHG1_9FIRM</name>
<dbReference type="AlphaFoldDB" id="A0A943HHG1"/>
<keyword evidence="1" id="KW-0732">Signal</keyword>